<protein>
    <submittedName>
        <fullName evidence="1">Uncharacterized protein</fullName>
    </submittedName>
</protein>
<dbReference type="EMBL" id="GBXM01035452">
    <property type="protein sequence ID" value="JAH73125.1"/>
    <property type="molecule type" value="Transcribed_RNA"/>
</dbReference>
<organism evidence="1">
    <name type="scientific">Anguilla anguilla</name>
    <name type="common">European freshwater eel</name>
    <name type="synonym">Muraena anguilla</name>
    <dbReference type="NCBI Taxonomy" id="7936"/>
    <lineage>
        <taxon>Eukaryota</taxon>
        <taxon>Metazoa</taxon>
        <taxon>Chordata</taxon>
        <taxon>Craniata</taxon>
        <taxon>Vertebrata</taxon>
        <taxon>Euteleostomi</taxon>
        <taxon>Actinopterygii</taxon>
        <taxon>Neopterygii</taxon>
        <taxon>Teleostei</taxon>
        <taxon>Anguilliformes</taxon>
        <taxon>Anguillidae</taxon>
        <taxon>Anguilla</taxon>
    </lineage>
</organism>
<reference evidence="1" key="2">
    <citation type="journal article" date="2015" name="Fish Shellfish Immunol.">
        <title>Early steps in the European eel (Anguilla anguilla)-Vibrio vulnificus interaction in the gills: Role of the RtxA13 toxin.</title>
        <authorList>
            <person name="Callol A."/>
            <person name="Pajuelo D."/>
            <person name="Ebbesson L."/>
            <person name="Teles M."/>
            <person name="MacKenzie S."/>
            <person name="Amaro C."/>
        </authorList>
    </citation>
    <scope>NUCLEOTIDE SEQUENCE</scope>
</reference>
<proteinExistence type="predicted"/>
<sequence length="40" mass="4617">MPGCRKHIGLSNGLSNTMLYFETKMKLTKSLCSWAVYFKM</sequence>
<dbReference type="AlphaFoldDB" id="A0A0E9V6N5"/>
<evidence type="ECO:0000313" key="1">
    <source>
        <dbReference type="EMBL" id="JAH73125.1"/>
    </source>
</evidence>
<accession>A0A0E9V6N5</accession>
<reference evidence="1" key="1">
    <citation type="submission" date="2014-11" db="EMBL/GenBank/DDBJ databases">
        <authorList>
            <person name="Amaro Gonzalez C."/>
        </authorList>
    </citation>
    <scope>NUCLEOTIDE SEQUENCE</scope>
</reference>
<name>A0A0E9V6N5_ANGAN</name>